<evidence type="ECO:0000256" key="1">
    <source>
        <dbReference type="ARBA" id="ARBA00004141"/>
    </source>
</evidence>
<comment type="function">
    <text evidence="6">Peptidoglycan polymerase that is essential for cell wall elongation.</text>
</comment>
<keyword evidence="6" id="KW-0961">Cell wall biogenesis/degradation</keyword>
<feature type="transmembrane region" description="Helical" evidence="6">
    <location>
        <begin position="303"/>
        <end position="324"/>
    </location>
</feature>
<evidence type="ECO:0000313" key="8">
    <source>
        <dbReference type="Proteomes" id="UP000182278"/>
    </source>
</evidence>
<dbReference type="PANTHER" id="PTHR30474">
    <property type="entry name" value="CELL CYCLE PROTEIN"/>
    <property type="match status" value="1"/>
</dbReference>
<dbReference type="InterPro" id="IPR001182">
    <property type="entry name" value="FtsW/RodA"/>
</dbReference>
<dbReference type="GO" id="GO:0015648">
    <property type="term" value="F:lipid-linked peptidoglycan transporter activity"/>
    <property type="evidence" value="ECO:0007669"/>
    <property type="project" value="TreeGrafter"/>
</dbReference>
<dbReference type="PANTHER" id="PTHR30474:SF1">
    <property type="entry name" value="PEPTIDOGLYCAN GLYCOSYLTRANSFERASE MRDB"/>
    <property type="match status" value="1"/>
</dbReference>
<accession>A0A1J4SDI5</accession>
<dbReference type="Proteomes" id="UP000182278">
    <property type="component" value="Unassembled WGS sequence"/>
</dbReference>
<dbReference type="GO" id="GO:0008955">
    <property type="term" value="F:peptidoglycan glycosyltransferase activity"/>
    <property type="evidence" value="ECO:0007669"/>
    <property type="project" value="UniProtKB-UniRule"/>
</dbReference>
<dbReference type="AlphaFoldDB" id="A0A1J4SDI5"/>
<dbReference type="HAMAP" id="MF_02079">
    <property type="entry name" value="PGT_RodA"/>
    <property type="match status" value="1"/>
</dbReference>
<evidence type="ECO:0000256" key="6">
    <source>
        <dbReference type="HAMAP-Rule" id="MF_02079"/>
    </source>
</evidence>
<dbReference type="Pfam" id="PF01098">
    <property type="entry name" value="FTSW_RODA_SPOVE"/>
    <property type="match status" value="1"/>
</dbReference>
<sequence length="364" mass="41416">MIFDRRLIKNFDFGLMILCLTLGFIGIISIYSATHFTGETEIYLRQAIWLGVGVIIMICLTFFNYRLLREWGWLIYIFAIILLIGVLVFGRQILGAQRWFKIGSFSFQPSEFAKLAFIILLARYLSPEGIERKMTRFTDLFIPIILLGIPFFLIMRQPDLGTAFVFIFIFFGMLYFAGVRIKHLVTLLLIGLGISPLAWFLLRDYQKARILIFFEPSRDSLSSGYHIIQSKIAIGSGRFLGKGFLSGTQTQLRFLPKQHTDFILSVIGEEFGFVGVSILFLLYFLLIYRAMKFASTRDMFGRLLVTGIICGITFQILVNIGMAIGFAPVTGLPLPLLSYGGSSLIFTLIGIGIILNVRMRHFMF</sequence>
<dbReference type="EMBL" id="MNUO01000052">
    <property type="protein sequence ID" value="OIN97344.1"/>
    <property type="molecule type" value="Genomic_DNA"/>
</dbReference>
<feature type="transmembrane region" description="Helical" evidence="6">
    <location>
        <begin position="271"/>
        <end position="291"/>
    </location>
</feature>
<dbReference type="InterPro" id="IPR011923">
    <property type="entry name" value="RodA/MrdB"/>
</dbReference>
<keyword evidence="6" id="KW-0573">Peptidoglycan synthesis</keyword>
<keyword evidence="4 6" id="KW-1133">Transmembrane helix</keyword>
<comment type="caution">
    <text evidence="7">The sequence shown here is derived from an EMBL/GenBank/DDBJ whole genome shotgun (WGS) entry which is preliminary data.</text>
</comment>
<dbReference type="GO" id="GO:0009252">
    <property type="term" value="P:peptidoglycan biosynthetic process"/>
    <property type="evidence" value="ECO:0007669"/>
    <property type="project" value="UniProtKB-UniRule"/>
</dbReference>
<dbReference type="GO" id="GO:0005886">
    <property type="term" value="C:plasma membrane"/>
    <property type="evidence" value="ECO:0007669"/>
    <property type="project" value="UniProtKB-SubCell"/>
</dbReference>
<keyword evidence="5 6" id="KW-0472">Membrane</keyword>
<comment type="pathway">
    <text evidence="6">Cell wall biogenesis; peptidoglycan biosynthesis.</text>
</comment>
<feature type="transmembrane region" description="Helical" evidence="6">
    <location>
        <begin position="12"/>
        <end position="34"/>
    </location>
</feature>
<comment type="subcellular location">
    <subcellularLocation>
        <location evidence="6">Cell membrane</location>
        <topology evidence="6">Multi-pass membrane protein</topology>
    </subcellularLocation>
    <subcellularLocation>
        <location evidence="1">Membrane</location>
        <topology evidence="1">Multi-pass membrane protein</topology>
    </subcellularLocation>
</comment>
<evidence type="ECO:0000256" key="3">
    <source>
        <dbReference type="ARBA" id="ARBA00022960"/>
    </source>
</evidence>
<feature type="transmembrane region" description="Helical" evidence="6">
    <location>
        <begin position="184"/>
        <end position="202"/>
    </location>
</feature>
<gene>
    <name evidence="6" type="primary">rodA</name>
    <name evidence="7" type="ORF">AUJ66_03695</name>
</gene>
<dbReference type="NCBIfam" id="TIGR02210">
    <property type="entry name" value="rodA_shape"/>
    <property type="match status" value="1"/>
</dbReference>
<dbReference type="EC" id="2.4.99.28" evidence="6"/>
<comment type="similarity">
    <text evidence="6">Belongs to the SEDS family. MrdB/RodA subfamily.</text>
</comment>
<feature type="transmembrane region" description="Helical" evidence="6">
    <location>
        <begin position="106"/>
        <end position="125"/>
    </location>
</feature>
<evidence type="ECO:0000313" key="7">
    <source>
        <dbReference type="EMBL" id="OIN97344.1"/>
    </source>
</evidence>
<feature type="transmembrane region" description="Helical" evidence="6">
    <location>
        <begin position="72"/>
        <end position="94"/>
    </location>
</feature>
<keyword evidence="2 6" id="KW-0812">Transmembrane</keyword>
<comment type="catalytic activity">
    <reaction evidence="6">
        <text>[GlcNAc-(1-&gt;4)-Mur2Ac(oyl-L-Ala-gamma-D-Glu-L-Lys-D-Ala-D-Ala)](n)-di-trans,octa-cis-undecaprenyl diphosphate + beta-D-GlcNAc-(1-&gt;4)-Mur2Ac(oyl-L-Ala-gamma-D-Glu-L-Lys-D-Ala-D-Ala)-di-trans,octa-cis-undecaprenyl diphosphate = [GlcNAc-(1-&gt;4)-Mur2Ac(oyl-L-Ala-gamma-D-Glu-L-Lys-D-Ala-D-Ala)](n+1)-di-trans,octa-cis-undecaprenyl diphosphate + di-trans,octa-cis-undecaprenyl diphosphate + H(+)</text>
        <dbReference type="Rhea" id="RHEA:23708"/>
        <dbReference type="Rhea" id="RHEA-COMP:9602"/>
        <dbReference type="Rhea" id="RHEA-COMP:9603"/>
        <dbReference type="ChEBI" id="CHEBI:15378"/>
        <dbReference type="ChEBI" id="CHEBI:58405"/>
        <dbReference type="ChEBI" id="CHEBI:60033"/>
        <dbReference type="ChEBI" id="CHEBI:78435"/>
        <dbReference type="EC" id="2.4.99.28"/>
    </reaction>
</comment>
<dbReference type="UniPathway" id="UPA00219"/>
<protein>
    <recommendedName>
        <fullName evidence="6">Peptidoglycan glycosyltransferase RodA</fullName>
        <shortName evidence="6">PGT</shortName>
        <ecNumber evidence="6">2.4.99.28</ecNumber>
    </recommendedName>
    <alternativeName>
        <fullName evidence="6">Cell elongation protein RodA</fullName>
    </alternativeName>
    <alternativeName>
        <fullName evidence="6">Cell wall polymerase</fullName>
    </alternativeName>
    <alternativeName>
        <fullName evidence="6">Peptidoglycan polymerase</fullName>
        <shortName evidence="6">PG polymerase</shortName>
    </alternativeName>
</protein>
<dbReference type="GO" id="GO:0032153">
    <property type="term" value="C:cell division site"/>
    <property type="evidence" value="ECO:0007669"/>
    <property type="project" value="TreeGrafter"/>
</dbReference>
<feature type="transmembrane region" description="Helical" evidence="6">
    <location>
        <begin position="160"/>
        <end position="177"/>
    </location>
</feature>
<organism evidence="7 8">
    <name type="scientific">Candidatus Desantisbacteria bacterium CG1_02_38_46</name>
    <dbReference type="NCBI Taxonomy" id="1817893"/>
    <lineage>
        <taxon>Bacteria</taxon>
        <taxon>Candidatus Desantisiibacteriota</taxon>
    </lineage>
</organism>
<keyword evidence="6" id="KW-1003">Cell membrane</keyword>
<proteinExistence type="inferred from homology"/>
<feature type="transmembrane region" description="Helical" evidence="6">
    <location>
        <begin position="46"/>
        <end position="65"/>
    </location>
</feature>
<dbReference type="GO" id="GO:0071555">
    <property type="term" value="P:cell wall organization"/>
    <property type="evidence" value="ECO:0007669"/>
    <property type="project" value="UniProtKB-KW"/>
</dbReference>
<keyword evidence="6" id="KW-0328">Glycosyltransferase</keyword>
<keyword evidence="3 6" id="KW-0133">Cell shape</keyword>
<keyword evidence="6" id="KW-0808">Transferase</keyword>
<reference evidence="7 8" key="1">
    <citation type="journal article" date="2016" name="Environ. Microbiol.">
        <title>Genomic resolution of a cold subsurface aquifer community provides metabolic insights for novel microbes adapted to high CO concentrations.</title>
        <authorList>
            <person name="Probst A.J."/>
            <person name="Castelle C.J."/>
            <person name="Singh A."/>
            <person name="Brown C.T."/>
            <person name="Anantharaman K."/>
            <person name="Sharon I."/>
            <person name="Hug L.A."/>
            <person name="Burstein D."/>
            <person name="Emerson J.B."/>
            <person name="Thomas B.C."/>
            <person name="Banfield J.F."/>
        </authorList>
    </citation>
    <scope>NUCLEOTIDE SEQUENCE [LARGE SCALE GENOMIC DNA]</scope>
    <source>
        <strain evidence="7">CG1_02_38_46</strain>
    </source>
</reference>
<dbReference type="STRING" id="1817893.AUJ66_03695"/>
<name>A0A1J4SDI5_9BACT</name>
<evidence type="ECO:0000256" key="4">
    <source>
        <dbReference type="ARBA" id="ARBA00022989"/>
    </source>
</evidence>
<dbReference type="GO" id="GO:0008360">
    <property type="term" value="P:regulation of cell shape"/>
    <property type="evidence" value="ECO:0007669"/>
    <property type="project" value="UniProtKB-KW"/>
</dbReference>
<evidence type="ECO:0000256" key="2">
    <source>
        <dbReference type="ARBA" id="ARBA00022692"/>
    </source>
</evidence>
<dbReference type="GO" id="GO:0051301">
    <property type="term" value="P:cell division"/>
    <property type="evidence" value="ECO:0007669"/>
    <property type="project" value="InterPro"/>
</dbReference>
<feature type="transmembrane region" description="Helical" evidence="6">
    <location>
        <begin position="137"/>
        <end position="154"/>
    </location>
</feature>
<feature type="transmembrane region" description="Helical" evidence="6">
    <location>
        <begin position="336"/>
        <end position="357"/>
    </location>
</feature>
<evidence type="ECO:0000256" key="5">
    <source>
        <dbReference type="ARBA" id="ARBA00023136"/>
    </source>
</evidence>